<reference evidence="4" key="1">
    <citation type="submission" date="2020-05" db="EMBL/GenBank/DDBJ databases">
        <authorList>
            <person name="Zhu T."/>
            <person name="Keshari N."/>
            <person name="Lu X."/>
        </authorList>
    </citation>
    <scope>NUCLEOTIDE SEQUENCE</scope>
    <source>
        <strain evidence="4">NK1-12</strain>
    </source>
</reference>
<evidence type="ECO:0000256" key="1">
    <source>
        <dbReference type="ARBA" id="ARBA00022549"/>
    </source>
</evidence>
<proteinExistence type="predicted"/>
<keyword evidence="1" id="KW-0042">Antenna complex</keyword>
<dbReference type="PANTHER" id="PTHR12697">
    <property type="entry name" value="PBS LYASE HEAT-LIKE PROTEIN"/>
    <property type="match status" value="1"/>
</dbReference>
<evidence type="ECO:0000313" key="4">
    <source>
        <dbReference type="EMBL" id="WNZ27898.1"/>
    </source>
</evidence>
<dbReference type="PANTHER" id="PTHR12697:SF5">
    <property type="entry name" value="DEOXYHYPUSINE HYDROXYLASE"/>
    <property type="match status" value="1"/>
</dbReference>
<gene>
    <name evidence="3" type="ORF">HJG54_28585</name>
    <name evidence="4" type="ORF">HJG54_34310</name>
</gene>
<dbReference type="InterPro" id="IPR011989">
    <property type="entry name" value="ARM-like"/>
</dbReference>
<name>A0AA96WLU2_9CYAN</name>
<dbReference type="InterPro" id="IPR016024">
    <property type="entry name" value="ARM-type_fold"/>
</dbReference>
<dbReference type="Pfam" id="PF13646">
    <property type="entry name" value="HEAT_2"/>
    <property type="match status" value="2"/>
</dbReference>
<evidence type="ECO:0000256" key="2">
    <source>
        <dbReference type="ARBA" id="ARBA00022738"/>
    </source>
</evidence>
<protein>
    <submittedName>
        <fullName evidence="4">HEAT repeat domain-containing protein</fullName>
    </submittedName>
</protein>
<dbReference type="Gene3D" id="1.25.10.10">
    <property type="entry name" value="Leucine-rich Repeat Variant"/>
    <property type="match status" value="1"/>
</dbReference>
<evidence type="ECO:0000313" key="3">
    <source>
        <dbReference type="EMBL" id="WNZ26888.1"/>
    </source>
</evidence>
<dbReference type="SUPFAM" id="SSF48371">
    <property type="entry name" value="ARM repeat"/>
    <property type="match status" value="1"/>
</dbReference>
<dbReference type="InterPro" id="IPR004155">
    <property type="entry name" value="PBS_lyase_HEAT"/>
</dbReference>
<dbReference type="AlphaFoldDB" id="A0AA96WLU2"/>
<sequence>MSTEALFQQLKHPNPHLRDEAMWQLVEQRDETTIPRLMAILDDADTNYRRAAVKALGAIGMDAVPPLVEALLHSENVTVRGSAAKALAQVALNYPEQPFPETGIAGLQTALSDPNPVVHIAAVMALGEIGTPEVVEVLIQALRTSDNPALGVSIVNALASIGDSRGVAVLQDLIQNQTTDSYVRETATSALSRLEMTNRFQRGER</sequence>
<accession>A0AA96WLU2</accession>
<dbReference type="RefSeq" id="WP_316436427.1">
    <property type="nucleotide sequence ID" value="NZ_CP053587.1"/>
</dbReference>
<keyword evidence="2" id="KW-0605">Phycobilisome</keyword>
<dbReference type="GO" id="GO:0016491">
    <property type="term" value="F:oxidoreductase activity"/>
    <property type="evidence" value="ECO:0007669"/>
    <property type="project" value="TreeGrafter"/>
</dbReference>
<organism evidence="4">
    <name type="scientific">Leptolyngbya sp. NK1-12</name>
    <dbReference type="NCBI Taxonomy" id="2547451"/>
    <lineage>
        <taxon>Bacteria</taxon>
        <taxon>Bacillati</taxon>
        <taxon>Cyanobacteriota</taxon>
        <taxon>Cyanophyceae</taxon>
        <taxon>Leptolyngbyales</taxon>
        <taxon>Leptolyngbyaceae</taxon>
        <taxon>Leptolyngbya group</taxon>
        <taxon>Leptolyngbya</taxon>
    </lineage>
</organism>
<dbReference type="EMBL" id="CP053587">
    <property type="protein sequence ID" value="WNZ27898.1"/>
    <property type="molecule type" value="Genomic_DNA"/>
</dbReference>
<dbReference type="EMBL" id="CP053587">
    <property type="protein sequence ID" value="WNZ26888.1"/>
    <property type="molecule type" value="Genomic_DNA"/>
</dbReference>
<dbReference type="GO" id="GO:0030089">
    <property type="term" value="C:phycobilisome"/>
    <property type="evidence" value="ECO:0007669"/>
    <property type="project" value="UniProtKB-KW"/>
</dbReference>
<dbReference type="SMART" id="SM00567">
    <property type="entry name" value="EZ_HEAT"/>
    <property type="match status" value="5"/>
</dbReference>